<reference evidence="3 4" key="1">
    <citation type="journal article" date="2014" name="Int. J. Syst. Evol. Microbiol.">
        <title>Complete genome sequence of Corynebacterium casei LMG S-19264T (=DSM 44701T), isolated from a smear-ripened cheese.</title>
        <authorList>
            <consortium name="US DOE Joint Genome Institute (JGI-PGF)"/>
            <person name="Walter F."/>
            <person name="Albersmeier A."/>
            <person name="Kalinowski J."/>
            <person name="Ruckert C."/>
        </authorList>
    </citation>
    <scope>NUCLEOTIDE SEQUENCE [LARGE SCALE GENOMIC DNA]</scope>
    <source>
        <strain evidence="3 4">NBRC 110095</strain>
    </source>
</reference>
<organism evidence="3 4">
    <name type="scientific">Marinibactrum halimedae</name>
    <dbReference type="NCBI Taxonomy" id="1444977"/>
    <lineage>
        <taxon>Bacteria</taxon>
        <taxon>Pseudomonadati</taxon>
        <taxon>Pseudomonadota</taxon>
        <taxon>Gammaproteobacteria</taxon>
        <taxon>Cellvibrionales</taxon>
        <taxon>Cellvibrionaceae</taxon>
        <taxon>Marinibactrum</taxon>
    </lineage>
</organism>
<dbReference type="RefSeq" id="WP_232593019.1">
    <property type="nucleotide sequence ID" value="NZ_BSPD01000039.1"/>
</dbReference>
<dbReference type="AlphaFoldDB" id="A0AA37WLL8"/>
<dbReference type="Proteomes" id="UP001156870">
    <property type="component" value="Unassembled WGS sequence"/>
</dbReference>
<evidence type="ECO:0000259" key="1">
    <source>
        <dbReference type="Pfam" id="PF02625"/>
    </source>
</evidence>
<gene>
    <name evidence="3" type="ORF">GCM10007877_18340</name>
</gene>
<dbReference type="Pfam" id="PF02625">
    <property type="entry name" value="XdhC_CoxI"/>
    <property type="match status" value="1"/>
</dbReference>
<protein>
    <recommendedName>
        <fullName evidence="5">XdhC/CoxI family protein</fullName>
    </recommendedName>
</protein>
<evidence type="ECO:0008006" key="5">
    <source>
        <dbReference type="Google" id="ProtNLM"/>
    </source>
</evidence>
<keyword evidence="4" id="KW-1185">Reference proteome</keyword>
<sequence length="363" mass="40185">MENLVINSPSNTAHSSSDQPFNAHFIDDIRPTIAHWSSEGVLFAIVTLVNIEGSSPRPVGSQMAVNLNGESVGLISGGCLEETIKLHAIECIQSNTSRLIRYGLDSDYFDIILPCGSGVDILIKPNPSKEWVNKLNDMSASRRTFQWSIQAGTDVFSESSLSEIFQSESVTTAPKQLNKKGLRRSEIASADFSFVKEYFPKKRWVVVGQGAVFDQFIRLAMSFDVELLAYTNDRRYESLKHNPHSNSTYASLHQFAPGSLDKHSVFICLSHDHDIEATILPHVLNSPVGYVAALGSRNTHQQRLERLLELGVNKALFKKIHGPAGLDLGGKTPPEIALSIVAEIIAFENGRRFSKTMNNEMEK</sequence>
<dbReference type="EMBL" id="BSPD01000039">
    <property type="protein sequence ID" value="GLS26119.1"/>
    <property type="molecule type" value="Genomic_DNA"/>
</dbReference>
<dbReference type="PANTHER" id="PTHR30388">
    <property type="entry name" value="ALDEHYDE OXIDOREDUCTASE MOLYBDENUM COFACTOR ASSEMBLY PROTEIN"/>
    <property type="match status" value="1"/>
</dbReference>
<accession>A0AA37WLL8</accession>
<dbReference type="Gene3D" id="3.40.50.720">
    <property type="entry name" value="NAD(P)-binding Rossmann-like Domain"/>
    <property type="match status" value="1"/>
</dbReference>
<dbReference type="InterPro" id="IPR003777">
    <property type="entry name" value="XdhC_CoxI"/>
</dbReference>
<feature type="domain" description="XdhC Rossmann" evidence="2">
    <location>
        <begin position="205"/>
        <end position="344"/>
    </location>
</feature>
<name>A0AA37WLL8_9GAMM</name>
<dbReference type="InterPro" id="IPR052698">
    <property type="entry name" value="MoCofactor_Util/Proc"/>
</dbReference>
<evidence type="ECO:0000259" key="2">
    <source>
        <dbReference type="Pfam" id="PF13478"/>
    </source>
</evidence>
<comment type="caution">
    <text evidence="3">The sequence shown here is derived from an EMBL/GenBank/DDBJ whole genome shotgun (WGS) entry which is preliminary data.</text>
</comment>
<proteinExistence type="predicted"/>
<feature type="domain" description="XdhC- CoxI" evidence="1">
    <location>
        <begin position="36"/>
        <end position="103"/>
    </location>
</feature>
<dbReference type="InterPro" id="IPR027051">
    <property type="entry name" value="XdhC_Rossmann_dom"/>
</dbReference>
<evidence type="ECO:0000313" key="3">
    <source>
        <dbReference type="EMBL" id="GLS26119.1"/>
    </source>
</evidence>
<evidence type="ECO:0000313" key="4">
    <source>
        <dbReference type="Proteomes" id="UP001156870"/>
    </source>
</evidence>
<dbReference type="PANTHER" id="PTHR30388:SF4">
    <property type="entry name" value="MOLYBDENUM COFACTOR INSERTION CHAPERONE PAOD"/>
    <property type="match status" value="1"/>
</dbReference>
<dbReference type="Pfam" id="PF13478">
    <property type="entry name" value="XdhC_C"/>
    <property type="match status" value="1"/>
</dbReference>